<evidence type="ECO:0000313" key="3">
    <source>
        <dbReference type="EMBL" id="BCG27616.1"/>
    </source>
</evidence>
<evidence type="ECO:0000313" key="6">
    <source>
        <dbReference type="Proteomes" id="UP001054892"/>
    </source>
</evidence>
<dbReference type="SUPFAM" id="SSF53850">
    <property type="entry name" value="Periplasmic binding protein-like II"/>
    <property type="match status" value="1"/>
</dbReference>
<evidence type="ECO:0000313" key="4">
    <source>
        <dbReference type="EMBL" id="GJN53112.1"/>
    </source>
</evidence>
<dbReference type="EMBL" id="AP023189">
    <property type="protein sequence ID" value="BCG27616.1"/>
    <property type="molecule type" value="Genomic_DNA"/>
</dbReference>
<gene>
    <name evidence="3" type="ORF">TUM18999_58070</name>
    <name evidence="4" type="ORF">TUM20286_28640</name>
</gene>
<dbReference type="Proteomes" id="UP000509383">
    <property type="component" value="Chromosome"/>
</dbReference>
<keyword evidence="2" id="KW-0732">Signal</keyword>
<name>A0A6J4EEE1_9PSED</name>
<evidence type="ECO:0008006" key="7">
    <source>
        <dbReference type="Google" id="ProtNLM"/>
    </source>
</evidence>
<evidence type="ECO:0000256" key="2">
    <source>
        <dbReference type="SAM" id="SignalP"/>
    </source>
</evidence>
<keyword evidence="6" id="KW-1185">Reference proteome</keyword>
<feature type="region of interest" description="Disordered" evidence="1">
    <location>
        <begin position="269"/>
        <end position="292"/>
    </location>
</feature>
<dbReference type="KEGG" id="ptw:TUM18999_58070"/>
<dbReference type="Gene3D" id="3.40.190.10">
    <property type="entry name" value="Periplasmic binding protein-like II"/>
    <property type="match status" value="2"/>
</dbReference>
<sequence length="292" mass="32804">MGFIRYAAPLLCLLTLLPAAFAGQQLRVCQQNPVTYAYRIELANLILARTAERYGAASIAPSDAPDPSQERCLAMLRAGQVDLAYVPPNRERLADFRMLPIDMHQGLLGYRVLIIRKDRQADFARIDDLDGLRRMTGGFGSQWSDFPLFARNHLPVLGMANPGNLLPMLEQRRFDYFHRGLSEAWAEVDANRLALPDLMVEQHLALKYPMPVYFTFAHDNPVLERRFAEGFEMIRADGTFQALFLRHHGHLIDQAGMAGRRVIELESDLPGRLPDSGEGFAEPATARTGDTP</sequence>
<dbReference type="Proteomes" id="UP001054892">
    <property type="component" value="Unassembled WGS sequence"/>
</dbReference>
<feature type="signal peptide" evidence="2">
    <location>
        <begin position="1"/>
        <end position="22"/>
    </location>
</feature>
<reference evidence="3 5" key="1">
    <citation type="submission" date="2020-05" db="EMBL/GenBank/DDBJ databases">
        <title>Characterization of novel class B3 metallo-beta-lactamase from novel Pseudomonas species.</title>
        <authorList>
            <person name="Yamada K."/>
            <person name="Aoki K."/>
            <person name="Ishii Y."/>
        </authorList>
    </citation>
    <scope>NUCLEOTIDE SEQUENCE [LARGE SCALE GENOMIC DNA]</scope>
    <source>
        <strain evidence="3 5">TUM18999</strain>
        <strain evidence="4 6">TUM20286</strain>
    </source>
</reference>
<proteinExistence type="predicted"/>
<organism evidence="3 5">
    <name type="scientific">Pseudomonas tohonis</name>
    <dbReference type="NCBI Taxonomy" id="2725477"/>
    <lineage>
        <taxon>Bacteria</taxon>
        <taxon>Pseudomonadati</taxon>
        <taxon>Pseudomonadota</taxon>
        <taxon>Gammaproteobacteria</taxon>
        <taxon>Pseudomonadales</taxon>
        <taxon>Pseudomonadaceae</taxon>
        <taxon>Pseudomonas</taxon>
    </lineage>
</organism>
<dbReference type="EMBL" id="BQKM01000005">
    <property type="protein sequence ID" value="GJN53112.1"/>
    <property type="molecule type" value="Genomic_DNA"/>
</dbReference>
<dbReference type="AlphaFoldDB" id="A0A6J4EEE1"/>
<feature type="chain" id="PRO_5027050296" description="Solute-binding protein family 3/N-terminal domain-containing protein" evidence="2">
    <location>
        <begin position="23"/>
        <end position="292"/>
    </location>
</feature>
<dbReference type="RefSeq" id="WP_173178597.1">
    <property type="nucleotide sequence ID" value="NZ_AP023189.1"/>
</dbReference>
<evidence type="ECO:0000256" key="1">
    <source>
        <dbReference type="SAM" id="MobiDB-lite"/>
    </source>
</evidence>
<accession>A0A6J4EEE1</accession>
<evidence type="ECO:0000313" key="5">
    <source>
        <dbReference type="Proteomes" id="UP000509383"/>
    </source>
</evidence>
<protein>
    <recommendedName>
        <fullName evidence="7">Solute-binding protein family 3/N-terminal domain-containing protein</fullName>
    </recommendedName>
</protein>